<dbReference type="PANTHER" id="PTHR12840">
    <property type="entry name" value="NADH-UBIQUINONE OXIDOREDUCTASE ASHI SUBUNIT"/>
    <property type="match status" value="1"/>
</dbReference>
<gene>
    <name evidence="3" type="ORF">NA57DRAFT_54649</name>
</gene>
<dbReference type="EMBL" id="ML978124">
    <property type="protein sequence ID" value="KAF2100570.1"/>
    <property type="molecule type" value="Genomic_DNA"/>
</dbReference>
<dbReference type="AlphaFoldDB" id="A0A9P4M812"/>
<dbReference type="InterPro" id="IPR008699">
    <property type="entry name" value="NDUFB8"/>
</dbReference>
<accession>A0A9P4M812</accession>
<dbReference type="Proteomes" id="UP000799772">
    <property type="component" value="Unassembled WGS sequence"/>
</dbReference>
<evidence type="ECO:0000256" key="1">
    <source>
        <dbReference type="SAM" id="MobiDB-lite"/>
    </source>
</evidence>
<dbReference type="Pfam" id="PF05821">
    <property type="entry name" value="NDUF_B8"/>
    <property type="match status" value="1"/>
</dbReference>
<keyword evidence="2" id="KW-0472">Membrane</keyword>
<feature type="region of interest" description="Disordered" evidence="1">
    <location>
        <begin position="150"/>
        <end position="170"/>
    </location>
</feature>
<organism evidence="3 4">
    <name type="scientific">Rhizodiscina lignyota</name>
    <dbReference type="NCBI Taxonomy" id="1504668"/>
    <lineage>
        <taxon>Eukaryota</taxon>
        <taxon>Fungi</taxon>
        <taxon>Dikarya</taxon>
        <taxon>Ascomycota</taxon>
        <taxon>Pezizomycotina</taxon>
        <taxon>Dothideomycetes</taxon>
        <taxon>Pleosporomycetidae</taxon>
        <taxon>Aulographales</taxon>
        <taxon>Rhizodiscinaceae</taxon>
        <taxon>Rhizodiscina</taxon>
    </lineage>
</organism>
<dbReference type="PANTHER" id="PTHR12840:SF1">
    <property type="entry name" value="NADH DEHYDROGENASE [UBIQUINONE] 1 BETA SUBCOMPLEX SUBUNIT 8, MITOCHONDRIAL"/>
    <property type="match status" value="1"/>
</dbReference>
<reference evidence="3" key="1">
    <citation type="journal article" date="2020" name="Stud. Mycol.">
        <title>101 Dothideomycetes genomes: a test case for predicting lifestyles and emergence of pathogens.</title>
        <authorList>
            <person name="Haridas S."/>
            <person name="Albert R."/>
            <person name="Binder M."/>
            <person name="Bloem J."/>
            <person name="Labutti K."/>
            <person name="Salamov A."/>
            <person name="Andreopoulos B."/>
            <person name="Baker S."/>
            <person name="Barry K."/>
            <person name="Bills G."/>
            <person name="Bluhm B."/>
            <person name="Cannon C."/>
            <person name="Castanera R."/>
            <person name="Culley D."/>
            <person name="Daum C."/>
            <person name="Ezra D."/>
            <person name="Gonzalez J."/>
            <person name="Henrissat B."/>
            <person name="Kuo A."/>
            <person name="Liang C."/>
            <person name="Lipzen A."/>
            <person name="Lutzoni F."/>
            <person name="Magnuson J."/>
            <person name="Mondo S."/>
            <person name="Nolan M."/>
            <person name="Ohm R."/>
            <person name="Pangilinan J."/>
            <person name="Park H.-J."/>
            <person name="Ramirez L."/>
            <person name="Alfaro M."/>
            <person name="Sun H."/>
            <person name="Tritt A."/>
            <person name="Yoshinaga Y."/>
            <person name="Zwiers L.-H."/>
            <person name="Turgeon B."/>
            <person name="Goodwin S."/>
            <person name="Spatafora J."/>
            <person name="Crous P."/>
            <person name="Grigoriev I."/>
        </authorList>
    </citation>
    <scope>NUCLEOTIDE SEQUENCE</scope>
    <source>
        <strain evidence="3">CBS 133067</strain>
    </source>
</reference>
<keyword evidence="2" id="KW-1133">Transmembrane helix</keyword>
<protein>
    <recommendedName>
        <fullName evidence="5">NADH dehydrogenase (Ubiquinone) 1 beta subcomplex 8</fullName>
    </recommendedName>
</protein>
<proteinExistence type="predicted"/>
<evidence type="ECO:0008006" key="5">
    <source>
        <dbReference type="Google" id="ProtNLM"/>
    </source>
</evidence>
<comment type="caution">
    <text evidence="3">The sequence shown here is derived from an EMBL/GenBank/DDBJ whole genome shotgun (WGS) entry which is preliminary data.</text>
</comment>
<evidence type="ECO:0000256" key="2">
    <source>
        <dbReference type="SAM" id="Phobius"/>
    </source>
</evidence>
<evidence type="ECO:0000313" key="3">
    <source>
        <dbReference type="EMBL" id="KAF2100570.1"/>
    </source>
</evidence>
<feature type="transmembrane region" description="Helical" evidence="2">
    <location>
        <begin position="116"/>
        <end position="137"/>
    </location>
</feature>
<keyword evidence="4" id="KW-1185">Reference proteome</keyword>
<dbReference type="OrthoDB" id="2014058at2759"/>
<name>A0A9P4M812_9PEZI</name>
<keyword evidence="2" id="KW-0812">Transmembrane</keyword>
<dbReference type="GO" id="GO:0005739">
    <property type="term" value="C:mitochondrion"/>
    <property type="evidence" value="ECO:0007669"/>
    <property type="project" value="InterPro"/>
</dbReference>
<evidence type="ECO:0000313" key="4">
    <source>
        <dbReference type="Proteomes" id="UP000799772"/>
    </source>
</evidence>
<sequence>MYCLQMLPRTAVRAARPLFQASRHSTAIVRQPLIASQIRRATTQAEAEVDPNVEDPGMNGGYPILPAVKRQHRDPYGDWWDKQERRNFGEPVHEDNDILGVFSTEDYTWVKASWGLVLFGTFVATFAGLCAVVYQYYPDTPTTPRRFPGGLDKELGGSGAVIAPSDSESD</sequence>